<dbReference type="EMBL" id="MHKI01000010">
    <property type="protein sequence ID" value="OGY87210.1"/>
    <property type="molecule type" value="Genomic_DNA"/>
</dbReference>
<dbReference type="InterPro" id="IPR050135">
    <property type="entry name" value="dGTPase-like"/>
</dbReference>
<protein>
    <recommendedName>
        <fullName evidence="1">HD/PDEase domain-containing protein</fullName>
    </recommendedName>
</protein>
<dbReference type="PANTHER" id="PTHR11373">
    <property type="entry name" value="DEOXYNUCLEOSIDE TRIPHOSPHATE TRIPHOSPHOHYDROLASE"/>
    <property type="match status" value="1"/>
</dbReference>
<evidence type="ECO:0000259" key="1">
    <source>
        <dbReference type="SMART" id="SM00471"/>
    </source>
</evidence>
<dbReference type="CDD" id="cd00077">
    <property type="entry name" value="HDc"/>
    <property type="match status" value="1"/>
</dbReference>
<dbReference type="SUPFAM" id="SSF109604">
    <property type="entry name" value="HD-domain/PDEase-like"/>
    <property type="match status" value="1"/>
</dbReference>
<evidence type="ECO:0000313" key="2">
    <source>
        <dbReference type="EMBL" id="OGY87210.1"/>
    </source>
</evidence>
<dbReference type="SMART" id="SM00471">
    <property type="entry name" value="HDc"/>
    <property type="match status" value="1"/>
</dbReference>
<gene>
    <name evidence="2" type="ORF">A2319_01020</name>
</gene>
<evidence type="ECO:0000313" key="3">
    <source>
        <dbReference type="Proteomes" id="UP000176420"/>
    </source>
</evidence>
<accession>A0A1G2BG09</accession>
<dbReference type="Pfam" id="PF01966">
    <property type="entry name" value="HD"/>
    <property type="match status" value="1"/>
</dbReference>
<reference evidence="2 3" key="1">
    <citation type="journal article" date="2016" name="Nat. Commun.">
        <title>Thousands of microbial genomes shed light on interconnected biogeochemical processes in an aquifer system.</title>
        <authorList>
            <person name="Anantharaman K."/>
            <person name="Brown C.T."/>
            <person name="Hug L.A."/>
            <person name="Sharon I."/>
            <person name="Castelle C.J."/>
            <person name="Probst A.J."/>
            <person name="Thomas B.C."/>
            <person name="Singh A."/>
            <person name="Wilkins M.J."/>
            <person name="Karaoz U."/>
            <person name="Brodie E.L."/>
            <person name="Williams K.H."/>
            <person name="Hubbard S.S."/>
            <person name="Banfield J.F."/>
        </authorList>
    </citation>
    <scope>NUCLEOTIDE SEQUENCE [LARGE SCALE GENOMIC DNA]</scope>
</reference>
<dbReference type="PANTHER" id="PTHR11373:SF4">
    <property type="entry name" value="DEOXYNUCLEOSIDE TRIPHOSPHATE TRIPHOSPHOHYDROLASE SAMHD1"/>
    <property type="match status" value="1"/>
</dbReference>
<sequence>MQYQDKIYGQFKINDAVIIELIKSEPMQRLKKINQYGASFYRFPHLTTTRFEHSVGVYYILRLLNASLEEQVAGLLHDVPHTAFSHVADNVFEDASQTFHEQFQEKVIFESNIPQILKKHDLSVWNLFKKSSFHLAERDLPDLCADRVDYFFRDCVTDKQLDLLDARKILEDMTIFDGDIVFKNKEYAVQFAQTFRNANEKLWANPLQSALYYLLAAAMKAALEDGVISFDDLFTTDKEVYDRMKASGNQEILRFLDDMDHVVVEENAKDFDYHVMPKARVVDPYILVQKDKAQQKVRLSSVDEKLKTKNQEIVERFKKGYYIKINRE</sequence>
<comment type="caution">
    <text evidence="2">The sequence shown here is derived from an EMBL/GenBank/DDBJ whole genome shotgun (WGS) entry which is preliminary data.</text>
</comment>
<organism evidence="2 3">
    <name type="scientific">Candidatus Kerfeldbacteria bacterium RIFOXYB2_FULL_38_14</name>
    <dbReference type="NCBI Taxonomy" id="1798547"/>
    <lineage>
        <taxon>Bacteria</taxon>
        <taxon>Candidatus Kerfeldiibacteriota</taxon>
    </lineage>
</organism>
<dbReference type="InterPro" id="IPR006674">
    <property type="entry name" value="HD_domain"/>
</dbReference>
<dbReference type="AlphaFoldDB" id="A0A1G2BG09"/>
<name>A0A1G2BG09_9BACT</name>
<feature type="domain" description="HD/PDEase" evidence="1">
    <location>
        <begin position="46"/>
        <end position="160"/>
    </location>
</feature>
<dbReference type="InterPro" id="IPR003607">
    <property type="entry name" value="HD/PDEase_dom"/>
</dbReference>
<dbReference type="Gene3D" id="1.10.3210.10">
    <property type="entry name" value="Hypothetical protein af1432"/>
    <property type="match status" value="1"/>
</dbReference>
<dbReference type="GO" id="GO:0008832">
    <property type="term" value="F:dGTPase activity"/>
    <property type="evidence" value="ECO:0007669"/>
    <property type="project" value="TreeGrafter"/>
</dbReference>
<dbReference type="Proteomes" id="UP000176420">
    <property type="component" value="Unassembled WGS sequence"/>
</dbReference>
<dbReference type="GO" id="GO:0006203">
    <property type="term" value="P:dGTP catabolic process"/>
    <property type="evidence" value="ECO:0007669"/>
    <property type="project" value="TreeGrafter"/>
</dbReference>
<proteinExistence type="predicted"/>